<accession>A0A401PYL2</accession>
<proteinExistence type="predicted"/>
<dbReference type="STRING" id="75743.A0A401PYL2"/>
<feature type="region of interest" description="Disordered" evidence="1">
    <location>
        <begin position="187"/>
        <end position="254"/>
    </location>
</feature>
<reference evidence="2 3" key="1">
    <citation type="journal article" date="2018" name="Nat. Ecol. Evol.">
        <title>Shark genomes provide insights into elasmobranch evolution and the origin of vertebrates.</title>
        <authorList>
            <person name="Hara Y"/>
            <person name="Yamaguchi K"/>
            <person name="Onimaru K"/>
            <person name="Kadota M"/>
            <person name="Koyanagi M"/>
            <person name="Keeley SD"/>
            <person name="Tatsumi K"/>
            <person name="Tanaka K"/>
            <person name="Motone F"/>
            <person name="Kageyama Y"/>
            <person name="Nozu R"/>
            <person name="Adachi N"/>
            <person name="Nishimura O"/>
            <person name="Nakagawa R"/>
            <person name="Tanegashima C"/>
            <person name="Kiyatake I"/>
            <person name="Matsumoto R"/>
            <person name="Murakumo K"/>
            <person name="Nishida K"/>
            <person name="Terakita A"/>
            <person name="Kuratani S"/>
            <person name="Sato K"/>
            <person name="Hyodo S Kuraku.S."/>
        </authorList>
    </citation>
    <scope>NUCLEOTIDE SEQUENCE [LARGE SCALE GENOMIC DNA]</scope>
</reference>
<comment type="caution">
    <text evidence="2">The sequence shown here is derived from an EMBL/GenBank/DDBJ whole genome shotgun (WGS) entry which is preliminary data.</text>
</comment>
<sequence length="289" mass="32246">DGALIAHTSEDIQLLGDRVASDFFDLTNLKKTEIQYRLNPGHVLPRSQRFRRPAVQFLFLGRINWRPVMASDVIMLMRGLAKLSQAIVETQTMQMRVSASGGEALAVARDWQASAEDAFSTAVGRMQDVVTQQENFSELDKDLASEWSLEGEASERSMKDFAADTHPHQAAVDPVAFDPASPEKEAGLFTRRSRDSNGSFSSGTQKRSFHQDHRSVSGLTAEDIDKAREAKVTPTDKPYRQMLSERARERKVPSTRIGRLANFGGKAWDSSEGGVGEIEFEVIEEQWSR</sequence>
<evidence type="ECO:0000313" key="2">
    <source>
        <dbReference type="EMBL" id="GCB78247.1"/>
    </source>
</evidence>
<dbReference type="Proteomes" id="UP000288216">
    <property type="component" value="Unassembled WGS sequence"/>
</dbReference>
<dbReference type="EMBL" id="BFAA01018314">
    <property type="protein sequence ID" value="GCB78247.1"/>
    <property type="molecule type" value="Genomic_DNA"/>
</dbReference>
<evidence type="ECO:0000256" key="1">
    <source>
        <dbReference type="SAM" id="MobiDB-lite"/>
    </source>
</evidence>
<name>A0A401PYL2_SCYTO</name>
<gene>
    <name evidence="2" type="ORF">scyTo_0021180</name>
</gene>
<feature type="compositionally biased region" description="Polar residues" evidence="1">
    <location>
        <begin position="196"/>
        <end position="206"/>
    </location>
</feature>
<dbReference type="AlphaFoldDB" id="A0A401PYL2"/>
<evidence type="ECO:0000313" key="3">
    <source>
        <dbReference type="Proteomes" id="UP000288216"/>
    </source>
</evidence>
<protein>
    <submittedName>
        <fullName evidence="2">Uncharacterized protein</fullName>
    </submittedName>
</protein>
<feature type="non-terminal residue" evidence="2">
    <location>
        <position position="1"/>
    </location>
</feature>
<organism evidence="2 3">
    <name type="scientific">Scyliorhinus torazame</name>
    <name type="common">Cloudy catshark</name>
    <name type="synonym">Catulus torazame</name>
    <dbReference type="NCBI Taxonomy" id="75743"/>
    <lineage>
        <taxon>Eukaryota</taxon>
        <taxon>Metazoa</taxon>
        <taxon>Chordata</taxon>
        <taxon>Craniata</taxon>
        <taxon>Vertebrata</taxon>
        <taxon>Chondrichthyes</taxon>
        <taxon>Elasmobranchii</taxon>
        <taxon>Galeomorphii</taxon>
        <taxon>Galeoidea</taxon>
        <taxon>Carcharhiniformes</taxon>
        <taxon>Scyliorhinidae</taxon>
        <taxon>Scyliorhinus</taxon>
    </lineage>
</organism>
<feature type="compositionally biased region" description="Basic and acidic residues" evidence="1">
    <location>
        <begin position="237"/>
        <end position="252"/>
    </location>
</feature>
<keyword evidence="3" id="KW-1185">Reference proteome</keyword>
<dbReference type="OrthoDB" id="201153at2759"/>